<dbReference type="GO" id="GO:0006887">
    <property type="term" value="P:exocytosis"/>
    <property type="evidence" value="ECO:0007669"/>
    <property type="project" value="TreeGrafter"/>
</dbReference>
<organism evidence="4 5">
    <name type="scientific">Allomyces macrogynus (strain ATCC 38327)</name>
    <name type="common">Allomyces javanicus var. macrogynus</name>
    <dbReference type="NCBI Taxonomy" id="578462"/>
    <lineage>
        <taxon>Eukaryota</taxon>
        <taxon>Fungi</taxon>
        <taxon>Fungi incertae sedis</taxon>
        <taxon>Blastocladiomycota</taxon>
        <taxon>Blastocladiomycetes</taxon>
        <taxon>Blastocladiales</taxon>
        <taxon>Blastocladiaceae</taxon>
        <taxon>Allomyces</taxon>
    </lineage>
</organism>
<keyword evidence="5" id="KW-1185">Reference proteome</keyword>
<evidence type="ECO:0000256" key="2">
    <source>
        <dbReference type="SAM" id="MobiDB-lite"/>
    </source>
</evidence>
<dbReference type="OrthoDB" id="5584363at2759"/>
<dbReference type="CDD" id="cd21044">
    <property type="entry name" value="Rab11BD_RAB3IP_like"/>
    <property type="match status" value="1"/>
</dbReference>
<dbReference type="PANTHER" id="PTHR14430">
    <property type="entry name" value="RABIN3-RELATED"/>
    <property type="match status" value="1"/>
</dbReference>
<feature type="compositionally biased region" description="Low complexity" evidence="2">
    <location>
        <begin position="240"/>
        <end position="256"/>
    </location>
</feature>
<dbReference type="Proteomes" id="UP000054350">
    <property type="component" value="Unassembled WGS sequence"/>
</dbReference>
<reference evidence="5" key="2">
    <citation type="submission" date="2009-11" db="EMBL/GenBank/DDBJ databases">
        <title>The Genome Sequence of Allomyces macrogynus strain ATCC 38327.</title>
        <authorList>
            <consortium name="The Broad Institute Genome Sequencing Platform"/>
            <person name="Russ C."/>
            <person name="Cuomo C."/>
            <person name="Shea T."/>
            <person name="Young S.K."/>
            <person name="Zeng Q."/>
            <person name="Koehrsen M."/>
            <person name="Haas B."/>
            <person name="Borodovsky M."/>
            <person name="Guigo R."/>
            <person name="Alvarado L."/>
            <person name="Berlin A."/>
            <person name="Borenstein D."/>
            <person name="Chen Z."/>
            <person name="Engels R."/>
            <person name="Freedman E."/>
            <person name="Gellesch M."/>
            <person name="Goldberg J."/>
            <person name="Griggs A."/>
            <person name="Gujja S."/>
            <person name="Heiman D."/>
            <person name="Hepburn T."/>
            <person name="Howarth C."/>
            <person name="Jen D."/>
            <person name="Larson L."/>
            <person name="Lewis B."/>
            <person name="Mehta T."/>
            <person name="Park D."/>
            <person name="Pearson M."/>
            <person name="Roberts A."/>
            <person name="Saif S."/>
            <person name="Shenoy N."/>
            <person name="Sisk P."/>
            <person name="Stolte C."/>
            <person name="Sykes S."/>
            <person name="Walk T."/>
            <person name="White J."/>
            <person name="Yandava C."/>
            <person name="Burger G."/>
            <person name="Gray M.W."/>
            <person name="Holland P.W.H."/>
            <person name="King N."/>
            <person name="Lang F.B.F."/>
            <person name="Roger A.J."/>
            <person name="Ruiz-Trillo I."/>
            <person name="Lander E."/>
            <person name="Nusbaum C."/>
        </authorList>
    </citation>
    <scope>NUCLEOTIDE SEQUENCE [LARGE SCALE GENOMIC DNA]</scope>
    <source>
        <strain evidence="5">ATCC 38327</strain>
    </source>
</reference>
<dbReference type="InterPro" id="IPR040351">
    <property type="entry name" value="RAB3IL/RAB3IP/Sec2"/>
</dbReference>
<evidence type="ECO:0000313" key="4">
    <source>
        <dbReference type="EMBL" id="KNE65488.1"/>
    </source>
</evidence>
<sequence length="833" mass="86687">MADLHHHPAPRAHAFATDRVAAFGSHNDIFLDTMEEPPPGTSLPEPARLVDRRITTADAATVTVTRLKDSDDAGVKPFPASPVAPVAREDDDEPVDAAGWRARVAELEQHINTLDADRADLTAHYQSLLDRKDSTLTTLRLQAARLEFAQAEAVHFLSRPLAQLESAPPAAPTPSDTLICLRFAVQYLQAAHRAVANQQPVHPLAAAAPGAAEAAMGLASPTGSDHVPLASLVPRANTAPLPGSTTSTSVSLSLSPERTVSPDRIVTERTPSPAGISPTKSPLAGMRHAAHGRSLSLSAAVGLRGSLPLLSSSDGTTSETDLGATTQSPSTTDLPFRAGCTSCRALALRLDQASDRTAQLTTQLARVHADLDSERHLRARADQARDILDADLEDLTASLFAQANAMVESEARRRDEVERALRARDRVLKVKMDECEVLRKAVARLETARAVASAARGRGGSAALEEGTHPTPLAARVGSMPSLMPSAGGGGASGLGTVAMGPPVGLAGVDEEEDAEVVWVDGVELQLFQEFLRRAVSVSVAFGGGAAADGPAAPGSAAAIATAVAGGSSAGVKRSQSHQTTALADLAAAAVHAVTASPTPGSTMAKLVAALDAEPLMKRILAEDIEPCLFAHPSTGLNAAAGTKLAAVVGSGPSAFRKKLLAAIATGQWECRASAAWPTGGGSPASGKDRKCAVCGVARDCAFGLRLARPGTVVPERAASPSSGVGMLGRFTTGPSASSGTSTPSTPPTSSSDDFTIYPVDRFCRHRVSRVAEFYAWATGLRHEKVGQRPIVDLFRTFLWHKRRMAEARVGSEALFRESLADGVAFANVQVSH</sequence>
<dbReference type="SUPFAM" id="SSF144284">
    <property type="entry name" value="Sec2 N-terminal region"/>
    <property type="match status" value="1"/>
</dbReference>
<feature type="compositionally biased region" description="Low complexity" evidence="2">
    <location>
        <begin position="732"/>
        <end position="752"/>
    </location>
</feature>
<protein>
    <recommendedName>
        <fullName evidence="3">GDP/GTP exchange factor Sec2 N-terminal domain-containing protein</fullName>
    </recommendedName>
</protein>
<reference evidence="4 5" key="1">
    <citation type="submission" date="2009-11" db="EMBL/GenBank/DDBJ databases">
        <title>Annotation of Allomyces macrogynus ATCC 38327.</title>
        <authorList>
            <consortium name="The Broad Institute Genome Sequencing Platform"/>
            <person name="Russ C."/>
            <person name="Cuomo C."/>
            <person name="Burger G."/>
            <person name="Gray M.W."/>
            <person name="Holland P.W.H."/>
            <person name="King N."/>
            <person name="Lang F.B.F."/>
            <person name="Roger A.J."/>
            <person name="Ruiz-Trillo I."/>
            <person name="Young S.K."/>
            <person name="Zeng Q."/>
            <person name="Gargeya S."/>
            <person name="Fitzgerald M."/>
            <person name="Haas B."/>
            <person name="Abouelleil A."/>
            <person name="Alvarado L."/>
            <person name="Arachchi H.M."/>
            <person name="Berlin A."/>
            <person name="Chapman S.B."/>
            <person name="Gearin G."/>
            <person name="Goldberg J."/>
            <person name="Griggs A."/>
            <person name="Gujja S."/>
            <person name="Hansen M."/>
            <person name="Heiman D."/>
            <person name="Howarth C."/>
            <person name="Larimer J."/>
            <person name="Lui A."/>
            <person name="MacDonald P.J.P."/>
            <person name="McCowen C."/>
            <person name="Montmayeur A."/>
            <person name="Murphy C."/>
            <person name="Neiman D."/>
            <person name="Pearson M."/>
            <person name="Priest M."/>
            <person name="Roberts A."/>
            <person name="Saif S."/>
            <person name="Shea T."/>
            <person name="Sisk P."/>
            <person name="Stolte C."/>
            <person name="Sykes S."/>
            <person name="Wortman J."/>
            <person name="Nusbaum C."/>
            <person name="Birren B."/>
        </authorList>
    </citation>
    <scope>NUCLEOTIDE SEQUENCE [LARGE SCALE GENOMIC DNA]</scope>
    <source>
        <strain evidence="4 5">ATCC 38327</strain>
    </source>
</reference>
<dbReference type="AlphaFoldDB" id="A0A0L0SSH4"/>
<feature type="region of interest" description="Disordered" evidence="2">
    <location>
        <begin position="68"/>
        <end position="92"/>
    </location>
</feature>
<dbReference type="InterPro" id="IPR009449">
    <property type="entry name" value="Sec2_N"/>
</dbReference>
<feature type="region of interest" description="Disordered" evidence="2">
    <location>
        <begin position="311"/>
        <end position="333"/>
    </location>
</feature>
<dbReference type="eggNOG" id="KOG4324">
    <property type="taxonomic scope" value="Eukaryota"/>
</dbReference>
<dbReference type="Gene3D" id="6.10.140.910">
    <property type="match status" value="1"/>
</dbReference>
<keyword evidence="1" id="KW-0175">Coiled coil</keyword>
<dbReference type="VEuPathDB" id="FungiDB:AMAG_11107"/>
<dbReference type="GO" id="GO:0005085">
    <property type="term" value="F:guanyl-nucleotide exchange factor activity"/>
    <property type="evidence" value="ECO:0007669"/>
    <property type="project" value="InterPro"/>
</dbReference>
<dbReference type="STRING" id="578462.A0A0L0SSH4"/>
<evidence type="ECO:0000313" key="5">
    <source>
        <dbReference type="Proteomes" id="UP000054350"/>
    </source>
</evidence>
<feature type="compositionally biased region" description="Polar residues" evidence="2">
    <location>
        <begin position="316"/>
        <end position="333"/>
    </location>
</feature>
<evidence type="ECO:0000259" key="3">
    <source>
        <dbReference type="Pfam" id="PF06428"/>
    </source>
</evidence>
<feature type="domain" description="GDP/GTP exchange factor Sec2 N-terminal" evidence="3">
    <location>
        <begin position="353"/>
        <end position="436"/>
    </location>
</feature>
<proteinExistence type="predicted"/>
<dbReference type="Pfam" id="PF06428">
    <property type="entry name" value="Sec2p"/>
    <property type="match status" value="1"/>
</dbReference>
<dbReference type="EMBL" id="GG745347">
    <property type="protein sequence ID" value="KNE65488.1"/>
    <property type="molecule type" value="Genomic_DNA"/>
</dbReference>
<dbReference type="GO" id="GO:0070319">
    <property type="term" value="C:Golgi to plasma membrane transport vesicle"/>
    <property type="evidence" value="ECO:0007669"/>
    <property type="project" value="TreeGrafter"/>
</dbReference>
<name>A0A0L0SSH4_ALLM3</name>
<evidence type="ECO:0000256" key="1">
    <source>
        <dbReference type="ARBA" id="ARBA00023054"/>
    </source>
</evidence>
<dbReference type="GO" id="GO:0051286">
    <property type="term" value="C:cell tip"/>
    <property type="evidence" value="ECO:0007669"/>
    <property type="project" value="TreeGrafter"/>
</dbReference>
<feature type="region of interest" description="Disordered" evidence="2">
    <location>
        <begin position="235"/>
        <end position="289"/>
    </location>
</feature>
<gene>
    <name evidence="4" type="ORF">AMAG_11107</name>
</gene>
<feature type="region of interest" description="Disordered" evidence="2">
    <location>
        <begin position="718"/>
        <end position="753"/>
    </location>
</feature>
<accession>A0A0L0SSH4</accession>
<dbReference type="PANTHER" id="PTHR14430:SF0">
    <property type="entry name" value="SEC2P DOMAIN-CONTAINING PROTEIN"/>
    <property type="match status" value="1"/>
</dbReference>